<evidence type="ECO:0000313" key="2">
    <source>
        <dbReference type="Proteomes" id="UP001139701"/>
    </source>
</evidence>
<proteinExistence type="predicted"/>
<dbReference type="RefSeq" id="WP_241571113.1">
    <property type="nucleotide sequence ID" value="NZ_JAKUML010000007.1"/>
</dbReference>
<dbReference type="EMBL" id="JAKUML010000007">
    <property type="protein sequence ID" value="MCJ8146422.1"/>
    <property type="molecule type" value="Genomic_DNA"/>
</dbReference>
<organism evidence="1 2">
    <name type="scientific">Acinetobacter sedimenti</name>
    <dbReference type="NCBI Taxonomy" id="2919922"/>
    <lineage>
        <taxon>Bacteria</taxon>
        <taxon>Pseudomonadati</taxon>
        <taxon>Pseudomonadota</taxon>
        <taxon>Gammaproteobacteria</taxon>
        <taxon>Moraxellales</taxon>
        <taxon>Moraxellaceae</taxon>
        <taxon>Acinetobacter</taxon>
    </lineage>
</organism>
<dbReference type="Proteomes" id="UP001139701">
    <property type="component" value="Unassembled WGS sequence"/>
</dbReference>
<protein>
    <submittedName>
        <fullName evidence="1">Uncharacterized protein</fullName>
    </submittedName>
</protein>
<gene>
    <name evidence="1" type="ORF">MKI79_05840</name>
</gene>
<evidence type="ECO:0000313" key="1">
    <source>
        <dbReference type="EMBL" id="MCJ8146422.1"/>
    </source>
</evidence>
<name>A0A9X2B6T0_9GAMM</name>
<sequence>MSQYIPYLLRMDLLQIDPLLDVDWRTRLETIFTKIDDEHLKDEIDRQILQTKSITWSAQNNHFDSKPAISLDKLKYTMEDDVRILNILDHIIESLGFIEENNNAIFFAEYVENIVRQINAIDSEDDISLGDKLYQVKKSFLYQIAEMVKDKNFEIPKNTRGMTQEELKVYILEVYIKHELLDYWFKRMSSYEISNEDNMYFKYIIRKEATIRKFSVVKTSKYYFLVAPGRSFDENNFSIRRYLLEQTVEYSPKVYIYALALPLVASDEMNDIKKFKFLISNMVTVEYNLNQSVVDFVANTQTAFNNQIMPMFTQPIEFKDSNIDLIVGNHLSNIESLIHSIILKPLKEAMNSFITHQDEYDYVYHTIKHMFQDMINSFDVFKQQPLLFLNTQVQVFGYKIISYMKMLERRRSDLFVNISANDLRMIGDVAKQPLDLLFESFDNKMSWFRGLQLELKEIERNQGAPNKKSALAGFFSGRNQSLKRYQEIYHEMMVIKKSAFHDLMNIPKQYKNYCVTIVENKKSFSLEGDNVFLAFNQGETGIDKLPIMFKVQKDLSDFNLETVYSRLKRSVLEAQPRLPN</sequence>
<comment type="caution">
    <text evidence="1">The sequence shown here is derived from an EMBL/GenBank/DDBJ whole genome shotgun (WGS) entry which is preliminary data.</text>
</comment>
<keyword evidence="2" id="KW-1185">Reference proteome</keyword>
<reference evidence="1" key="1">
    <citation type="submission" date="2022-02" db="EMBL/GenBank/DDBJ databases">
        <title>Acinetobacter A3.8 sp. nov., isolated from Sediment (Zhairuo Island).</title>
        <authorList>
            <person name="Zheng K."/>
        </authorList>
    </citation>
    <scope>NUCLEOTIDE SEQUENCE</scope>
    <source>
        <strain evidence="1">A3.8</strain>
    </source>
</reference>
<accession>A0A9X2B6T0</accession>
<dbReference type="AlphaFoldDB" id="A0A9X2B6T0"/>